<evidence type="ECO:0000256" key="9">
    <source>
        <dbReference type="ARBA" id="ARBA00023180"/>
    </source>
</evidence>
<dbReference type="PROSITE" id="PS50835">
    <property type="entry name" value="IG_LIKE"/>
    <property type="match status" value="1"/>
</dbReference>
<dbReference type="GO" id="GO:0042102">
    <property type="term" value="P:positive regulation of T cell proliferation"/>
    <property type="evidence" value="ECO:0007669"/>
    <property type="project" value="TreeGrafter"/>
</dbReference>
<evidence type="ECO:0000256" key="4">
    <source>
        <dbReference type="ARBA" id="ARBA00022729"/>
    </source>
</evidence>
<accession>A0AAV6G940</accession>
<dbReference type="SMART" id="SM00406">
    <property type="entry name" value="IGv"/>
    <property type="match status" value="2"/>
</dbReference>
<keyword evidence="2" id="KW-1003">Cell membrane</keyword>
<dbReference type="GO" id="GO:0071222">
    <property type="term" value="P:cellular response to lipopolysaccharide"/>
    <property type="evidence" value="ECO:0007669"/>
    <property type="project" value="TreeGrafter"/>
</dbReference>
<feature type="domain" description="Ig-like" evidence="12">
    <location>
        <begin position="132"/>
        <end position="264"/>
    </location>
</feature>
<dbReference type="AlphaFoldDB" id="A0AAV6G940"/>
<dbReference type="GO" id="GO:0042130">
    <property type="term" value="P:negative regulation of T cell proliferation"/>
    <property type="evidence" value="ECO:0007669"/>
    <property type="project" value="TreeGrafter"/>
</dbReference>
<keyword evidence="4" id="KW-0732">Signal</keyword>
<dbReference type="GO" id="GO:0031295">
    <property type="term" value="P:T cell costimulation"/>
    <property type="evidence" value="ECO:0007669"/>
    <property type="project" value="TreeGrafter"/>
</dbReference>
<dbReference type="GO" id="GO:0007166">
    <property type="term" value="P:cell surface receptor signaling pathway"/>
    <property type="evidence" value="ECO:0007669"/>
    <property type="project" value="TreeGrafter"/>
</dbReference>
<evidence type="ECO:0000256" key="2">
    <source>
        <dbReference type="ARBA" id="ARBA00022475"/>
    </source>
</evidence>
<dbReference type="InterPro" id="IPR013106">
    <property type="entry name" value="Ig_V-set"/>
</dbReference>
<dbReference type="Pfam" id="PF07686">
    <property type="entry name" value="V-set"/>
    <property type="match status" value="2"/>
</dbReference>
<comment type="caution">
    <text evidence="13">The sequence shown here is derived from an EMBL/GenBank/DDBJ whole genome shotgun (WGS) entry which is preliminary data.</text>
</comment>
<evidence type="ECO:0000256" key="11">
    <source>
        <dbReference type="SAM" id="Phobius"/>
    </source>
</evidence>
<evidence type="ECO:0000256" key="1">
    <source>
        <dbReference type="ARBA" id="ARBA00004251"/>
    </source>
</evidence>
<evidence type="ECO:0000256" key="10">
    <source>
        <dbReference type="ARBA" id="ARBA00023319"/>
    </source>
</evidence>
<dbReference type="SUPFAM" id="SSF48726">
    <property type="entry name" value="Immunoglobulin"/>
    <property type="match status" value="2"/>
</dbReference>
<dbReference type="Gene3D" id="2.60.40.10">
    <property type="entry name" value="Immunoglobulins"/>
    <property type="match status" value="3"/>
</dbReference>
<evidence type="ECO:0000256" key="8">
    <source>
        <dbReference type="ARBA" id="ARBA00023170"/>
    </source>
</evidence>
<dbReference type="PANTHER" id="PTHR25466">
    <property type="entry name" value="T-LYMPHOCYTE ACTIVATION ANTIGEN"/>
    <property type="match status" value="1"/>
</dbReference>
<dbReference type="GO" id="GO:0009897">
    <property type="term" value="C:external side of plasma membrane"/>
    <property type="evidence" value="ECO:0007669"/>
    <property type="project" value="TreeGrafter"/>
</dbReference>
<evidence type="ECO:0000313" key="14">
    <source>
        <dbReference type="Proteomes" id="UP000823561"/>
    </source>
</evidence>
<sequence length="406" mass="46428">MLAVRMISNTNEFAKILSLTNRKYATRASVQPARRMLLKMTLHLSAVKSILLLVFSSVSGQQPKQVVLGHPVTLYCDAKARSYDEFEITWKTPYQLVAKFSKGHFSHGPGFENRARFDNVLSKGGFSLHINPTVFSDTDIYSCFSGADLIRTWNLVVTVSPTKEVNIIERGTVTLPCYSLIDRQLANDKFSVQWRKDGKVLLNLTEGTTHHYPDFDYRANIFLDEIRKGDFSLVIKNIEMTDEGNYECFTKNDIGHILSSVKVHVIKGVDHGERRRVQYNTGDSFTFYVSNDVEIQFLTEKIGVKKTVCKIRETGAVCHEYVQERISIQHGYLTLKDLTKNDEGTYRVVYTKDNIMTEIVLEVRQLPLIGLILITMLCILLVFFLLSFLLIRKKKKQKCRSTPLMS</sequence>
<dbReference type="EMBL" id="JADWDJ010000014">
    <property type="protein sequence ID" value="KAG5270005.1"/>
    <property type="molecule type" value="Genomic_DNA"/>
</dbReference>
<protein>
    <recommendedName>
        <fullName evidence="12">Ig-like domain-containing protein</fullName>
    </recommendedName>
</protein>
<evidence type="ECO:0000259" key="12">
    <source>
        <dbReference type="PROSITE" id="PS50835"/>
    </source>
</evidence>
<keyword evidence="10" id="KW-0393">Immunoglobulin domain</keyword>
<dbReference type="Proteomes" id="UP000823561">
    <property type="component" value="Chromosome 14"/>
</dbReference>
<keyword evidence="3 11" id="KW-0812">Transmembrane</keyword>
<evidence type="ECO:0000256" key="7">
    <source>
        <dbReference type="ARBA" id="ARBA00023157"/>
    </source>
</evidence>
<keyword evidence="6 11" id="KW-0472">Membrane</keyword>
<dbReference type="SMART" id="SM00409">
    <property type="entry name" value="IG"/>
    <property type="match status" value="3"/>
</dbReference>
<organism evidence="13 14">
    <name type="scientific">Alosa alosa</name>
    <name type="common">allis shad</name>
    <dbReference type="NCBI Taxonomy" id="278164"/>
    <lineage>
        <taxon>Eukaryota</taxon>
        <taxon>Metazoa</taxon>
        <taxon>Chordata</taxon>
        <taxon>Craniata</taxon>
        <taxon>Vertebrata</taxon>
        <taxon>Euteleostomi</taxon>
        <taxon>Actinopterygii</taxon>
        <taxon>Neopterygii</taxon>
        <taxon>Teleostei</taxon>
        <taxon>Clupei</taxon>
        <taxon>Clupeiformes</taxon>
        <taxon>Clupeoidei</taxon>
        <taxon>Clupeidae</taxon>
        <taxon>Alosa</taxon>
    </lineage>
</organism>
<evidence type="ECO:0000256" key="5">
    <source>
        <dbReference type="ARBA" id="ARBA00022989"/>
    </source>
</evidence>
<dbReference type="InterPro" id="IPR051713">
    <property type="entry name" value="T-cell_Activation_Regulation"/>
</dbReference>
<dbReference type="PANTHER" id="PTHR25466:SF11">
    <property type="entry name" value="GALECTIN 17-RELATED"/>
    <property type="match status" value="1"/>
</dbReference>
<proteinExistence type="predicted"/>
<keyword evidence="14" id="KW-1185">Reference proteome</keyword>
<evidence type="ECO:0000256" key="3">
    <source>
        <dbReference type="ARBA" id="ARBA00022692"/>
    </source>
</evidence>
<dbReference type="SMART" id="SM00408">
    <property type="entry name" value="IGc2"/>
    <property type="match status" value="2"/>
</dbReference>
<dbReference type="InterPro" id="IPR003598">
    <property type="entry name" value="Ig_sub2"/>
</dbReference>
<dbReference type="InterPro" id="IPR013783">
    <property type="entry name" value="Ig-like_fold"/>
</dbReference>
<keyword evidence="8" id="KW-0675">Receptor</keyword>
<name>A0AAV6G940_9TELE</name>
<gene>
    <name evidence="13" type="ORF">AALO_G00187580</name>
</gene>
<feature type="transmembrane region" description="Helical" evidence="11">
    <location>
        <begin position="368"/>
        <end position="391"/>
    </location>
</feature>
<reference evidence="13" key="1">
    <citation type="submission" date="2020-10" db="EMBL/GenBank/DDBJ databases">
        <title>Chromosome-scale genome assembly of the Allis shad, Alosa alosa.</title>
        <authorList>
            <person name="Margot Z."/>
            <person name="Christophe K."/>
            <person name="Cabau C."/>
            <person name="Louis A."/>
            <person name="Berthelot C."/>
            <person name="Parey E."/>
            <person name="Roest Crollius H."/>
            <person name="Montfort J."/>
            <person name="Robinson-Rechavi M."/>
            <person name="Bucao C."/>
            <person name="Bouchez O."/>
            <person name="Gislard M."/>
            <person name="Lluch J."/>
            <person name="Milhes M."/>
            <person name="Lampietro C."/>
            <person name="Lopez Roques C."/>
            <person name="Donnadieu C."/>
            <person name="Braasch I."/>
            <person name="Desvignes T."/>
            <person name="Postlethwait J."/>
            <person name="Bobe J."/>
            <person name="Guiguen Y."/>
        </authorList>
    </citation>
    <scope>NUCLEOTIDE SEQUENCE</scope>
    <source>
        <strain evidence="13">M-15738</strain>
        <tissue evidence="13">Blood</tissue>
    </source>
</reference>
<comment type="subcellular location">
    <subcellularLocation>
        <location evidence="1">Cell membrane</location>
        <topology evidence="1">Single-pass type I membrane protein</topology>
    </subcellularLocation>
</comment>
<dbReference type="InterPro" id="IPR007110">
    <property type="entry name" value="Ig-like_dom"/>
</dbReference>
<evidence type="ECO:0000313" key="13">
    <source>
        <dbReference type="EMBL" id="KAG5270005.1"/>
    </source>
</evidence>
<keyword evidence="9" id="KW-0325">Glycoprotein</keyword>
<dbReference type="InterPro" id="IPR003599">
    <property type="entry name" value="Ig_sub"/>
</dbReference>
<keyword evidence="7" id="KW-1015">Disulfide bond</keyword>
<keyword evidence="5 11" id="KW-1133">Transmembrane helix</keyword>
<evidence type="ECO:0000256" key="6">
    <source>
        <dbReference type="ARBA" id="ARBA00023136"/>
    </source>
</evidence>
<dbReference type="GO" id="GO:0006955">
    <property type="term" value="P:immune response"/>
    <property type="evidence" value="ECO:0007669"/>
    <property type="project" value="TreeGrafter"/>
</dbReference>
<dbReference type="InterPro" id="IPR036179">
    <property type="entry name" value="Ig-like_dom_sf"/>
</dbReference>